<dbReference type="Pfam" id="PF13495">
    <property type="entry name" value="Phage_int_SAM_4"/>
    <property type="match status" value="1"/>
</dbReference>
<evidence type="ECO:0000313" key="7">
    <source>
        <dbReference type="Proteomes" id="UP000199205"/>
    </source>
</evidence>
<dbReference type="InterPro" id="IPR010998">
    <property type="entry name" value="Integrase_recombinase_N"/>
</dbReference>
<keyword evidence="2 3" id="KW-0238">DNA-binding</keyword>
<dbReference type="AlphaFoldDB" id="A0A1C3X0V3"/>
<evidence type="ECO:0000256" key="2">
    <source>
        <dbReference type="ARBA" id="ARBA00023125"/>
    </source>
</evidence>
<feature type="region of interest" description="Disordered" evidence="4">
    <location>
        <begin position="90"/>
        <end position="115"/>
    </location>
</feature>
<name>A0A1C3X0V3_9HYPH</name>
<dbReference type="GO" id="GO:0015074">
    <property type="term" value="P:DNA integration"/>
    <property type="evidence" value="ECO:0007669"/>
    <property type="project" value="UniProtKB-KW"/>
</dbReference>
<feature type="compositionally biased region" description="Polar residues" evidence="4">
    <location>
        <begin position="105"/>
        <end position="114"/>
    </location>
</feature>
<evidence type="ECO:0000256" key="3">
    <source>
        <dbReference type="PROSITE-ProRule" id="PRU01248"/>
    </source>
</evidence>
<accession>A0A1C3X0V3</accession>
<dbReference type="InterPro" id="IPR044068">
    <property type="entry name" value="CB"/>
</dbReference>
<dbReference type="Proteomes" id="UP000199205">
    <property type="component" value="Unassembled WGS sequence"/>
</dbReference>
<dbReference type="PROSITE" id="PS51900">
    <property type="entry name" value="CB"/>
    <property type="match status" value="1"/>
</dbReference>
<dbReference type="InterPro" id="IPR004107">
    <property type="entry name" value="Integrase_SAM-like_N"/>
</dbReference>
<evidence type="ECO:0000259" key="5">
    <source>
        <dbReference type="PROSITE" id="PS51900"/>
    </source>
</evidence>
<proteinExistence type="predicted"/>
<keyword evidence="1" id="KW-0229">DNA integration</keyword>
<dbReference type="EMBL" id="FMAF01000021">
    <property type="protein sequence ID" value="SCB45614.1"/>
    <property type="molecule type" value="Genomic_DNA"/>
</dbReference>
<dbReference type="InterPro" id="IPR011010">
    <property type="entry name" value="DNA_brk_join_enz"/>
</dbReference>
<feature type="domain" description="Core-binding (CB)" evidence="5">
    <location>
        <begin position="1"/>
        <end position="81"/>
    </location>
</feature>
<dbReference type="GO" id="GO:0003677">
    <property type="term" value="F:DNA binding"/>
    <property type="evidence" value="ECO:0007669"/>
    <property type="project" value="UniProtKB-UniRule"/>
</dbReference>
<evidence type="ECO:0000256" key="1">
    <source>
        <dbReference type="ARBA" id="ARBA00022908"/>
    </source>
</evidence>
<gene>
    <name evidence="6" type="ORF">GA0061101_12171</name>
</gene>
<dbReference type="SUPFAM" id="SSF56349">
    <property type="entry name" value="DNA breaking-rejoining enzymes"/>
    <property type="match status" value="1"/>
</dbReference>
<organism evidence="6 7">
    <name type="scientific">Rhizobium lusitanum</name>
    <dbReference type="NCBI Taxonomy" id="293958"/>
    <lineage>
        <taxon>Bacteria</taxon>
        <taxon>Pseudomonadati</taxon>
        <taxon>Pseudomonadota</taxon>
        <taxon>Alphaproteobacteria</taxon>
        <taxon>Hyphomicrobiales</taxon>
        <taxon>Rhizobiaceae</taxon>
        <taxon>Rhizobium/Agrobacterium group</taxon>
        <taxon>Rhizobium</taxon>
    </lineage>
</organism>
<protein>
    <submittedName>
        <fullName evidence="6">Phage integrase, N-terminal SAM-like domain</fullName>
    </submittedName>
</protein>
<sequence>MTPLRQRMSEDVQVRNLSLNTQLSYLQQVSLFARHFGKSPDLLGREDIRTYQVYLANEKKLMPGSIHIAISALRFFFNVTLERDWGPGEALPLPKKPQKLPTASPEDTLSQNANAPIDLPPVDGIPVGLPLGSVCRRFPHLTSPSVNNRHIAFARFTKPTSAAFRLGHRPI</sequence>
<evidence type="ECO:0000313" key="6">
    <source>
        <dbReference type="EMBL" id="SCB45614.1"/>
    </source>
</evidence>
<reference evidence="6 7" key="1">
    <citation type="submission" date="2016-08" db="EMBL/GenBank/DDBJ databases">
        <authorList>
            <person name="Seilhamer J.J."/>
        </authorList>
    </citation>
    <scope>NUCLEOTIDE SEQUENCE [LARGE SCALE GENOMIC DNA]</scope>
    <source>
        <strain evidence="6 7">P1-7</strain>
    </source>
</reference>
<evidence type="ECO:0000256" key="4">
    <source>
        <dbReference type="SAM" id="MobiDB-lite"/>
    </source>
</evidence>
<dbReference type="Gene3D" id="1.10.150.130">
    <property type="match status" value="1"/>
</dbReference>